<keyword evidence="5 6" id="KW-0539">Nucleus</keyword>
<evidence type="ECO:0000256" key="7">
    <source>
        <dbReference type="RuleBase" id="RU000682"/>
    </source>
</evidence>
<name>A0A553NQR0_TIGCA</name>
<dbReference type="FunFam" id="1.10.10.60:FF:000102">
    <property type="entry name" value="Aristaless related homeobox"/>
    <property type="match status" value="1"/>
</dbReference>
<sequence>MWYSSVVEYFCCRQEAPFAGILCQCSTIAAIILDHHSVVGLPRPSSAGSTRTSIIPPTTATAPLSSSGPHSPEAGRESILSQPQFRPPFLISSIMGIREEQTGPPRTSPSNGLLASLPKSDSQASSQDTPLDMTSLSSSSPAKMDGSDLHDDDREIDVEKDGGGSDSGGEGMSGDASARRKQRRYRTTFTSYQLEELERAFARTHYPDVFTREEMAMKIGLTEARIQVWFQNRRAKWRKQEKVGPNGHPFTPYGPPGGHLGLPGTHMPQGPLHPTLGGPFASLSYMAAAAAGRKPFEGPGSPLLPTSGVPRLPPHLALSNALGLRHPHHPALNSAPPGLFPPGAGMHPAALAAVSLAMATPTSCGTDVHSPSFQSVLASLSAYRPKMPSGSPPNLPHAPDYSALFRLQQAVSAGSSQFLTPSSSGHTGHSSHATSLPSSSPTTSGPRSRASSPHETPTAGSPLGSDNSKSADDLRIDSLNALRMKARQHELKLEILKKMES</sequence>
<evidence type="ECO:0000256" key="4">
    <source>
        <dbReference type="ARBA" id="ARBA00023155"/>
    </source>
</evidence>
<gene>
    <name evidence="11" type="ORF">TCAL_05166</name>
</gene>
<feature type="compositionally biased region" description="Low complexity" evidence="8">
    <location>
        <begin position="422"/>
        <end position="453"/>
    </location>
</feature>
<dbReference type="GO" id="GO:0000977">
    <property type="term" value="F:RNA polymerase II transcription regulatory region sequence-specific DNA binding"/>
    <property type="evidence" value="ECO:0007669"/>
    <property type="project" value="TreeGrafter"/>
</dbReference>
<feature type="compositionally biased region" description="Basic and acidic residues" evidence="8">
    <location>
        <begin position="145"/>
        <end position="163"/>
    </location>
</feature>
<proteinExistence type="predicted"/>
<evidence type="ECO:0000256" key="8">
    <source>
        <dbReference type="SAM" id="MobiDB-lite"/>
    </source>
</evidence>
<keyword evidence="3 6" id="KW-0238">DNA-binding</keyword>
<feature type="region of interest" description="Disordered" evidence="8">
    <location>
        <begin position="100"/>
        <end position="184"/>
    </location>
</feature>
<dbReference type="PANTHER" id="PTHR24329:SF543">
    <property type="entry name" value="FI01017P-RELATED"/>
    <property type="match status" value="1"/>
</dbReference>
<evidence type="ECO:0000256" key="5">
    <source>
        <dbReference type="ARBA" id="ARBA00023242"/>
    </source>
</evidence>
<dbReference type="AlphaFoldDB" id="A0A553NQR0"/>
<dbReference type="PROSITE" id="PS50071">
    <property type="entry name" value="HOMEOBOX_2"/>
    <property type="match status" value="1"/>
</dbReference>
<evidence type="ECO:0000256" key="1">
    <source>
        <dbReference type="ARBA" id="ARBA00004123"/>
    </source>
</evidence>
<keyword evidence="12" id="KW-1185">Reference proteome</keyword>
<dbReference type="PROSITE" id="PS00027">
    <property type="entry name" value="HOMEOBOX_1"/>
    <property type="match status" value="1"/>
</dbReference>
<dbReference type="SUPFAM" id="SSF46689">
    <property type="entry name" value="Homeodomain-like"/>
    <property type="match status" value="1"/>
</dbReference>
<evidence type="ECO:0000313" key="12">
    <source>
        <dbReference type="Proteomes" id="UP000318571"/>
    </source>
</evidence>
<dbReference type="Proteomes" id="UP000318571">
    <property type="component" value="Chromosome 4"/>
</dbReference>
<comment type="caution">
    <text evidence="11">The sequence shown here is derived from an EMBL/GenBank/DDBJ whole genome shotgun (WGS) entry which is preliminary data.</text>
</comment>
<dbReference type="STRING" id="6832.A0A553NQR0"/>
<feature type="compositionally biased region" description="Polar residues" evidence="8">
    <location>
        <begin position="454"/>
        <end position="468"/>
    </location>
</feature>
<dbReference type="OMA" id="THINTGH"/>
<reference evidence="11 12" key="1">
    <citation type="journal article" date="2018" name="Nat. Ecol. Evol.">
        <title>Genomic signatures of mitonuclear coevolution across populations of Tigriopus californicus.</title>
        <authorList>
            <person name="Barreto F.S."/>
            <person name="Watson E.T."/>
            <person name="Lima T.G."/>
            <person name="Willett C.S."/>
            <person name="Edmands S."/>
            <person name="Li W."/>
            <person name="Burton R.S."/>
        </authorList>
    </citation>
    <scope>NUCLEOTIDE SEQUENCE [LARGE SCALE GENOMIC DNA]</scope>
    <source>
        <strain evidence="11 12">San Diego</strain>
    </source>
</reference>
<dbReference type="EMBL" id="VCGU01000011">
    <property type="protein sequence ID" value="TRY67771.1"/>
    <property type="molecule type" value="Genomic_DNA"/>
</dbReference>
<feature type="domain" description="OAR" evidence="10">
    <location>
        <begin position="477"/>
        <end position="490"/>
    </location>
</feature>
<comment type="subcellular location">
    <subcellularLocation>
        <location evidence="1 6 7">Nucleus</location>
    </subcellularLocation>
</comment>
<dbReference type="InterPro" id="IPR050649">
    <property type="entry name" value="Paired_Homeobox_TFs"/>
</dbReference>
<evidence type="ECO:0000259" key="9">
    <source>
        <dbReference type="PROSITE" id="PS50071"/>
    </source>
</evidence>
<evidence type="ECO:0000256" key="2">
    <source>
        <dbReference type="ARBA" id="ARBA00022473"/>
    </source>
</evidence>
<dbReference type="Pfam" id="PF00046">
    <property type="entry name" value="Homeodomain"/>
    <property type="match status" value="1"/>
</dbReference>
<keyword evidence="2" id="KW-0217">Developmental protein</keyword>
<dbReference type="PROSITE" id="PS50803">
    <property type="entry name" value="OAR"/>
    <property type="match status" value="1"/>
</dbReference>
<feature type="DNA-binding region" description="Homeobox" evidence="6">
    <location>
        <begin position="182"/>
        <end position="241"/>
    </location>
</feature>
<evidence type="ECO:0000313" key="11">
    <source>
        <dbReference type="EMBL" id="TRY67771.1"/>
    </source>
</evidence>
<keyword evidence="4 6" id="KW-0371">Homeobox</keyword>
<accession>A0A553NQR0</accession>
<feature type="region of interest" description="Disordered" evidence="8">
    <location>
        <begin position="415"/>
        <end position="472"/>
    </location>
</feature>
<organism evidence="11 12">
    <name type="scientific">Tigriopus californicus</name>
    <name type="common">Marine copepod</name>
    <dbReference type="NCBI Taxonomy" id="6832"/>
    <lineage>
        <taxon>Eukaryota</taxon>
        <taxon>Metazoa</taxon>
        <taxon>Ecdysozoa</taxon>
        <taxon>Arthropoda</taxon>
        <taxon>Crustacea</taxon>
        <taxon>Multicrustacea</taxon>
        <taxon>Hexanauplia</taxon>
        <taxon>Copepoda</taxon>
        <taxon>Harpacticoida</taxon>
        <taxon>Harpacticidae</taxon>
        <taxon>Tigriopus</taxon>
    </lineage>
</organism>
<dbReference type="InterPro" id="IPR000047">
    <property type="entry name" value="HTH_motif"/>
</dbReference>
<feature type="compositionally biased region" description="Low complexity" evidence="8">
    <location>
        <begin position="48"/>
        <end position="69"/>
    </location>
</feature>
<dbReference type="PANTHER" id="PTHR24329">
    <property type="entry name" value="HOMEOBOX PROTEIN ARISTALESS"/>
    <property type="match status" value="1"/>
</dbReference>
<dbReference type="CDD" id="cd00086">
    <property type="entry name" value="homeodomain"/>
    <property type="match status" value="1"/>
</dbReference>
<dbReference type="PRINTS" id="PR00031">
    <property type="entry name" value="HTHREPRESSR"/>
</dbReference>
<feature type="compositionally biased region" description="Polar residues" evidence="8">
    <location>
        <begin position="104"/>
        <end position="141"/>
    </location>
</feature>
<evidence type="ECO:0008006" key="13">
    <source>
        <dbReference type="Google" id="ProtNLM"/>
    </source>
</evidence>
<dbReference type="GO" id="GO:0005634">
    <property type="term" value="C:nucleus"/>
    <property type="evidence" value="ECO:0007669"/>
    <property type="project" value="UniProtKB-SubCell"/>
</dbReference>
<dbReference type="GO" id="GO:0000981">
    <property type="term" value="F:DNA-binding transcription factor activity, RNA polymerase II-specific"/>
    <property type="evidence" value="ECO:0007669"/>
    <property type="project" value="InterPro"/>
</dbReference>
<dbReference type="InterPro" id="IPR017970">
    <property type="entry name" value="Homeobox_CS"/>
</dbReference>
<feature type="region of interest" description="Disordered" evidence="8">
    <location>
        <begin position="43"/>
        <end position="82"/>
    </location>
</feature>
<dbReference type="Gene3D" id="1.10.10.60">
    <property type="entry name" value="Homeodomain-like"/>
    <property type="match status" value="1"/>
</dbReference>
<protein>
    <recommendedName>
        <fullName evidence="13">Homeobox domain-containing protein</fullName>
    </recommendedName>
</protein>
<dbReference type="InterPro" id="IPR009057">
    <property type="entry name" value="Homeodomain-like_sf"/>
</dbReference>
<dbReference type="InterPro" id="IPR003654">
    <property type="entry name" value="OAR_dom"/>
</dbReference>
<evidence type="ECO:0000256" key="6">
    <source>
        <dbReference type="PROSITE-ProRule" id="PRU00108"/>
    </source>
</evidence>
<dbReference type="InterPro" id="IPR001356">
    <property type="entry name" value="HD"/>
</dbReference>
<evidence type="ECO:0000259" key="10">
    <source>
        <dbReference type="PROSITE" id="PS50803"/>
    </source>
</evidence>
<dbReference type="SMART" id="SM00389">
    <property type="entry name" value="HOX"/>
    <property type="match status" value="1"/>
</dbReference>
<feature type="domain" description="Homeobox" evidence="9">
    <location>
        <begin position="180"/>
        <end position="240"/>
    </location>
</feature>
<evidence type="ECO:0000256" key="3">
    <source>
        <dbReference type="ARBA" id="ARBA00023125"/>
    </source>
</evidence>